<evidence type="ECO:0008006" key="3">
    <source>
        <dbReference type="Google" id="ProtNLM"/>
    </source>
</evidence>
<dbReference type="RefSeq" id="WP_189450530.1">
    <property type="nucleotide sequence ID" value="NZ_BMXY01000004.1"/>
</dbReference>
<accession>A0ABQ3C826</accession>
<dbReference type="Proteomes" id="UP000643403">
    <property type="component" value="Unassembled WGS sequence"/>
</dbReference>
<sequence length="75" mass="7782">MPRVPAVALLALLAACSKPEVPERDTPVEPQASARHDDLKRAIDAPLRKARGAQDAVDAAAKAQDAAIEQAEAGS</sequence>
<reference evidence="2" key="1">
    <citation type="journal article" date="2019" name="Int. J. Syst. Evol. Microbiol.">
        <title>The Global Catalogue of Microorganisms (GCM) 10K type strain sequencing project: providing services to taxonomists for standard genome sequencing and annotation.</title>
        <authorList>
            <consortium name="The Broad Institute Genomics Platform"/>
            <consortium name="The Broad Institute Genome Sequencing Center for Infectious Disease"/>
            <person name="Wu L."/>
            <person name="Ma J."/>
        </authorList>
    </citation>
    <scope>NUCLEOTIDE SEQUENCE [LARGE SCALE GENOMIC DNA]</scope>
    <source>
        <strain evidence="2">KCTC 22558</strain>
    </source>
</reference>
<dbReference type="EMBL" id="BMXY01000004">
    <property type="protein sequence ID" value="GGZ69861.1"/>
    <property type="molecule type" value="Genomic_DNA"/>
</dbReference>
<protein>
    <recommendedName>
        <fullName evidence="3">Lipoprotein</fullName>
    </recommendedName>
</protein>
<proteinExistence type="predicted"/>
<comment type="caution">
    <text evidence="1">The sequence shown here is derived from an EMBL/GenBank/DDBJ whole genome shotgun (WGS) entry which is preliminary data.</text>
</comment>
<organism evidence="1 2">
    <name type="scientific">Cognatilysobacter xinjiangensis</name>
    <dbReference type="NCBI Taxonomy" id="546892"/>
    <lineage>
        <taxon>Bacteria</taxon>
        <taxon>Pseudomonadati</taxon>
        <taxon>Pseudomonadota</taxon>
        <taxon>Gammaproteobacteria</taxon>
        <taxon>Lysobacterales</taxon>
        <taxon>Lysobacteraceae</taxon>
        <taxon>Cognatilysobacter</taxon>
    </lineage>
</organism>
<gene>
    <name evidence="1" type="ORF">GCM10008101_25120</name>
</gene>
<keyword evidence="2" id="KW-1185">Reference proteome</keyword>
<evidence type="ECO:0000313" key="2">
    <source>
        <dbReference type="Proteomes" id="UP000643403"/>
    </source>
</evidence>
<dbReference type="PROSITE" id="PS51257">
    <property type="entry name" value="PROKAR_LIPOPROTEIN"/>
    <property type="match status" value="1"/>
</dbReference>
<name>A0ABQ3C826_9GAMM</name>
<evidence type="ECO:0000313" key="1">
    <source>
        <dbReference type="EMBL" id="GGZ69861.1"/>
    </source>
</evidence>